<feature type="chain" id="PRO_5046814509" evidence="1">
    <location>
        <begin position="23"/>
        <end position="226"/>
    </location>
</feature>
<dbReference type="RefSeq" id="WP_147387352.1">
    <property type="nucleotide sequence ID" value="NZ_JACOOK010000002.1"/>
</dbReference>
<keyword evidence="3" id="KW-1185">Reference proteome</keyword>
<evidence type="ECO:0000313" key="2">
    <source>
        <dbReference type="EMBL" id="MBC5616112.1"/>
    </source>
</evidence>
<organism evidence="2 3">
    <name type="scientific">Alistipes hominis</name>
    <dbReference type="NCBI Taxonomy" id="2763015"/>
    <lineage>
        <taxon>Bacteria</taxon>
        <taxon>Pseudomonadati</taxon>
        <taxon>Bacteroidota</taxon>
        <taxon>Bacteroidia</taxon>
        <taxon>Bacteroidales</taxon>
        <taxon>Rikenellaceae</taxon>
        <taxon>Alistipes</taxon>
    </lineage>
</organism>
<comment type="caution">
    <text evidence="2">The sequence shown here is derived from an EMBL/GenBank/DDBJ whole genome shotgun (WGS) entry which is preliminary data.</text>
</comment>
<keyword evidence="1" id="KW-0732">Signal</keyword>
<evidence type="ECO:0000256" key="1">
    <source>
        <dbReference type="SAM" id="SignalP"/>
    </source>
</evidence>
<name>A0ABR7CKC7_9BACT</name>
<feature type="signal peptide" evidence="1">
    <location>
        <begin position="1"/>
        <end position="22"/>
    </location>
</feature>
<protein>
    <submittedName>
        <fullName evidence="2">Uncharacterized protein</fullName>
    </submittedName>
</protein>
<dbReference type="Proteomes" id="UP000636891">
    <property type="component" value="Unassembled WGS sequence"/>
</dbReference>
<evidence type="ECO:0000313" key="3">
    <source>
        <dbReference type="Proteomes" id="UP000636891"/>
    </source>
</evidence>
<reference evidence="2 3" key="1">
    <citation type="submission" date="2020-08" db="EMBL/GenBank/DDBJ databases">
        <title>Genome public.</title>
        <authorList>
            <person name="Liu C."/>
            <person name="Sun Q."/>
        </authorList>
    </citation>
    <scope>NUCLEOTIDE SEQUENCE [LARGE SCALE GENOMIC DNA]</scope>
    <source>
        <strain evidence="2 3">New-7</strain>
    </source>
</reference>
<dbReference type="EMBL" id="JACOOK010000002">
    <property type="protein sequence ID" value="MBC5616112.1"/>
    <property type="molecule type" value="Genomic_DNA"/>
</dbReference>
<gene>
    <name evidence="2" type="ORF">H8S08_03640</name>
</gene>
<sequence length="226" mass="26467">MRKIFLIVFLLFAFFVESTVQAQTIKEVIEGVPVLPTPTANVPKQSQKWIYIQKEDRKFPDIIYQDFQRTKPETYSDPDKEEFCVGCFQFRKPGNSNYTTLGVNVGQSDARNMLLVTYDFNANQIDWVEVEVKFSDIKLKQYKITPEMKLFVYELKPTSPTPIYFYEDYIQKKISSLNAQRIDTVYQIDDNGKVNKLSEKKYQPKDYSMTILETADIWNGNETPLQ</sequence>
<proteinExistence type="predicted"/>
<accession>A0ABR7CKC7</accession>